<feature type="domain" description="Alpha/beta hydrolase fold-3" evidence="5">
    <location>
        <begin position="52"/>
        <end position="243"/>
    </location>
</feature>
<gene>
    <name evidence="6" type="ORF">SAMN05421684_4055</name>
</gene>
<dbReference type="STRING" id="137265.SAMN05421684_4055"/>
<dbReference type="PROSITE" id="PS01173">
    <property type="entry name" value="LIPASE_GDXG_HIS"/>
    <property type="match status" value="1"/>
</dbReference>
<reference evidence="7" key="1">
    <citation type="submission" date="2016-10" db="EMBL/GenBank/DDBJ databases">
        <authorList>
            <person name="Varghese N."/>
            <person name="Submissions S."/>
        </authorList>
    </citation>
    <scope>NUCLEOTIDE SEQUENCE [LARGE SCALE GENOMIC DNA]</scope>
    <source>
        <strain evidence="7">DSM 44718</strain>
    </source>
</reference>
<dbReference type="Pfam" id="PF07859">
    <property type="entry name" value="Abhydrolase_3"/>
    <property type="match status" value="1"/>
</dbReference>
<dbReference type="Proteomes" id="UP000199632">
    <property type="component" value="Unassembled WGS sequence"/>
</dbReference>
<proteinExistence type="inferred from homology"/>
<accession>A0A1H3RQI1</accession>
<dbReference type="InterPro" id="IPR002168">
    <property type="entry name" value="Lipase_GDXG_HIS_AS"/>
</dbReference>
<dbReference type="AlphaFoldDB" id="A0A1H3RQI1"/>
<evidence type="ECO:0000313" key="7">
    <source>
        <dbReference type="Proteomes" id="UP000199632"/>
    </source>
</evidence>
<feature type="active site" evidence="3">
    <location>
        <position position="121"/>
    </location>
</feature>
<evidence type="ECO:0000256" key="2">
    <source>
        <dbReference type="ARBA" id="ARBA00022801"/>
    </source>
</evidence>
<sequence length="268" mass="28346">MVRAMDHKIAAQRDGARSRAARRSPGPPMPTVDRRIGGVPVRVYQPDATPVIVYLHGGGFVIGDLETHDAQVRRLAAATGARVVAVDYRRAPEHPWPAAVDDTVAVLTALAGQPLAVAGDSSGGMLAALAALRVPGLLAQLLVCPNADLTLSSPSVVSEADNGFLDPAQLREWIGWWVPSPEVRASAAVNLLVADLHGLPPALVVTAEHDPLRDEGEAYVARLTSAGVPVRHWREAGLLHDFPTMRDANPAAAAAEDRFLAAARELLL</sequence>
<dbReference type="GO" id="GO:0016787">
    <property type="term" value="F:hydrolase activity"/>
    <property type="evidence" value="ECO:0007669"/>
    <property type="project" value="UniProtKB-KW"/>
</dbReference>
<comment type="similarity">
    <text evidence="1">Belongs to the 'GDXG' lipolytic enzyme family.</text>
</comment>
<evidence type="ECO:0000256" key="4">
    <source>
        <dbReference type="SAM" id="MobiDB-lite"/>
    </source>
</evidence>
<dbReference type="InterPro" id="IPR029058">
    <property type="entry name" value="AB_hydrolase_fold"/>
</dbReference>
<keyword evidence="2" id="KW-0378">Hydrolase</keyword>
<evidence type="ECO:0000313" key="6">
    <source>
        <dbReference type="EMBL" id="SDZ27471.1"/>
    </source>
</evidence>
<evidence type="ECO:0000259" key="5">
    <source>
        <dbReference type="Pfam" id="PF07859"/>
    </source>
</evidence>
<dbReference type="PANTHER" id="PTHR48081:SF8">
    <property type="entry name" value="ALPHA_BETA HYDROLASE FOLD-3 DOMAIN-CONTAINING PROTEIN-RELATED"/>
    <property type="match status" value="1"/>
</dbReference>
<dbReference type="InterPro" id="IPR013094">
    <property type="entry name" value="AB_hydrolase_3"/>
</dbReference>
<dbReference type="Gene3D" id="3.40.50.1820">
    <property type="entry name" value="alpha/beta hydrolase"/>
    <property type="match status" value="1"/>
</dbReference>
<protein>
    <submittedName>
        <fullName evidence="6">Acetyl esterase</fullName>
    </submittedName>
</protein>
<feature type="region of interest" description="Disordered" evidence="4">
    <location>
        <begin position="1"/>
        <end position="34"/>
    </location>
</feature>
<dbReference type="InterPro" id="IPR050300">
    <property type="entry name" value="GDXG_lipolytic_enzyme"/>
</dbReference>
<evidence type="ECO:0000256" key="3">
    <source>
        <dbReference type="PROSITE-ProRule" id="PRU10038"/>
    </source>
</evidence>
<dbReference type="InterPro" id="IPR033140">
    <property type="entry name" value="Lipase_GDXG_put_SER_AS"/>
</dbReference>
<keyword evidence="7" id="KW-1185">Reference proteome</keyword>
<name>A0A1H3RQI1_9ACTN</name>
<dbReference type="EMBL" id="FNQB01000002">
    <property type="protein sequence ID" value="SDZ27471.1"/>
    <property type="molecule type" value="Genomic_DNA"/>
</dbReference>
<evidence type="ECO:0000256" key="1">
    <source>
        <dbReference type="ARBA" id="ARBA00010515"/>
    </source>
</evidence>
<organism evidence="6 7">
    <name type="scientific">Asanoa ishikariensis</name>
    <dbReference type="NCBI Taxonomy" id="137265"/>
    <lineage>
        <taxon>Bacteria</taxon>
        <taxon>Bacillati</taxon>
        <taxon>Actinomycetota</taxon>
        <taxon>Actinomycetes</taxon>
        <taxon>Micromonosporales</taxon>
        <taxon>Micromonosporaceae</taxon>
        <taxon>Asanoa</taxon>
    </lineage>
</organism>
<dbReference type="PROSITE" id="PS01174">
    <property type="entry name" value="LIPASE_GDXG_SER"/>
    <property type="match status" value="1"/>
</dbReference>
<dbReference type="PANTHER" id="PTHR48081">
    <property type="entry name" value="AB HYDROLASE SUPERFAMILY PROTEIN C4A8.06C"/>
    <property type="match status" value="1"/>
</dbReference>
<dbReference type="SUPFAM" id="SSF53474">
    <property type="entry name" value="alpha/beta-Hydrolases"/>
    <property type="match status" value="1"/>
</dbReference>
<feature type="compositionally biased region" description="Basic and acidic residues" evidence="4">
    <location>
        <begin position="1"/>
        <end position="17"/>
    </location>
</feature>